<dbReference type="Pfam" id="PF03965">
    <property type="entry name" value="Penicillinase_R"/>
    <property type="match status" value="1"/>
</dbReference>
<keyword evidence="8" id="KW-1185">Reference proteome</keyword>
<dbReference type="Proteomes" id="UP000222163">
    <property type="component" value="Unassembled WGS sequence"/>
</dbReference>
<dbReference type="Proteomes" id="UP001242342">
    <property type="component" value="Unassembled WGS sequence"/>
</dbReference>
<evidence type="ECO:0000313" key="7">
    <source>
        <dbReference type="Proteomes" id="UP000222163"/>
    </source>
</evidence>
<keyword evidence="4" id="KW-0804">Transcription</keyword>
<organism evidence="6 7">
    <name type="scientific">Tenacibaculum discolor</name>
    <dbReference type="NCBI Taxonomy" id="361581"/>
    <lineage>
        <taxon>Bacteria</taxon>
        <taxon>Pseudomonadati</taxon>
        <taxon>Bacteroidota</taxon>
        <taxon>Flavobacteriia</taxon>
        <taxon>Flavobacteriales</taxon>
        <taxon>Flavobacteriaceae</taxon>
        <taxon>Tenacibaculum</taxon>
    </lineage>
</organism>
<dbReference type="Gene3D" id="1.10.10.10">
    <property type="entry name" value="Winged helix-like DNA-binding domain superfamily/Winged helix DNA-binding domain"/>
    <property type="match status" value="1"/>
</dbReference>
<gene>
    <name evidence="6" type="ORF">CSC81_03435</name>
    <name evidence="5" type="ORF">Q8W23_03820</name>
</gene>
<dbReference type="EMBL" id="PDUU01000003">
    <property type="protein sequence ID" value="PHN98557.1"/>
    <property type="molecule type" value="Genomic_DNA"/>
</dbReference>
<dbReference type="InterPro" id="IPR036388">
    <property type="entry name" value="WH-like_DNA-bd_sf"/>
</dbReference>
<evidence type="ECO:0000313" key="5">
    <source>
        <dbReference type="EMBL" id="MDP2540595.1"/>
    </source>
</evidence>
<evidence type="ECO:0000256" key="1">
    <source>
        <dbReference type="ARBA" id="ARBA00011046"/>
    </source>
</evidence>
<dbReference type="GO" id="GO:0003677">
    <property type="term" value="F:DNA binding"/>
    <property type="evidence" value="ECO:0007669"/>
    <property type="project" value="UniProtKB-KW"/>
</dbReference>
<keyword evidence="3" id="KW-0238">DNA-binding</keyword>
<dbReference type="AlphaFoldDB" id="A0A2G1BWZ6"/>
<dbReference type="InterPro" id="IPR036390">
    <property type="entry name" value="WH_DNA-bd_sf"/>
</dbReference>
<protein>
    <submittedName>
        <fullName evidence="5">BlaI/MecI/CopY family transcriptional regulator</fullName>
    </submittedName>
    <submittedName>
        <fullName evidence="6">Penicillinase repressor</fullName>
    </submittedName>
</protein>
<reference evidence="6" key="2">
    <citation type="submission" date="2017-10" db="EMBL/GenBank/DDBJ databases">
        <authorList>
            <person name="Enke T.N."/>
            <person name="Cordero O.X."/>
        </authorList>
    </citation>
    <scope>NUCLEOTIDE SEQUENCE</scope>
    <source>
        <strain evidence="6">4G03</strain>
    </source>
</reference>
<comment type="caution">
    <text evidence="6">The sequence shown here is derived from an EMBL/GenBank/DDBJ whole genome shotgun (WGS) entry which is preliminary data.</text>
</comment>
<name>A0A2G1BWZ6_9FLAO</name>
<dbReference type="GO" id="GO:0045892">
    <property type="term" value="P:negative regulation of DNA-templated transcription"/>
    <property type="evidence" value="ECO:0007669"/>
    <property type="project" value="InterPro"/>
</dbReference>
<proteinExistence type="inferred from homology"/>
<dbReference type="PIRSF" id="PIRSF019455">
    <property type="entry name" value="CopR_AtkY"/>
    <property type="match status" value="1"/>
</dbReference>
<sequence>MNELTKAEEQVMQYVWKLDKAFLKDIVEQFPEPKPAYTTISTVVRVLVKKEFLKFDTFGKVRQYSPTISKEQYFKKHFKNVIGSFFSGSKSKFAMFFTENEDFNLSELEEIKSLIEDKIETLKEKND</sequence>
<comment type="similarity">
    <text evidence="1">Belongs to the BlaI transcriptional regulatory family.</text>
</comment>
<evidence type="ECO:0000313" key="6">
    <source>
        <dbReference type="EMBL" id="PHN98557.1"/>
    </source>
</evidence>
<accession>A0A2G1BWZ6</accession>
<reference evidence="5 8" key="3">
    <citation type="submission" date="2023-07" db="EMBL/GenBank/DDBJ databases">
        <title>Genome content predicts the carbon catabolic preferences of heterotrophic bacteria.</title>
        <authorList>
            <person name="Gralka M."/>
        </authorList>
    </citation>
    <scope>NUCLEOTIDE SEQUENCE [LARGE SCALE GENOMIC DNA]</scope>
    <source>
        <strain evidence="5 8">4G03</strain>
    </source>
</reference>
<dbReference type="InterPro" id="IPR005650">
    <property type="entry name" value="BlaI_family"/>
</dbReference>
<dbReference type="EMBL" id="JAUYVU010000002">
    <property type="protein sequence ID" value="MDP2540595.1"/>
    <property type="molecule type" value="Genomic_DNA"/>
</dbReference>
<evidence type="ECO:0000256" key="3">
    <source>
        <dbReference type="ARBA" id="ARBA00023125"/>
    </source>
</evidence>
<dbReference type="SUPFAM" id="SSF46785">
    <property type="entry name" value="Winged helix' DNA-binding domain"/>
    <property type="match status" value="1"/>
</dbReference>
<evidence type="ECO:0000256" key="2">
    <source>
        <dbReference type="ARBA" id="ARBA00023015"/>
    </source>
</evidence>
<evidence type="ECO:0000313" key="8">
    <source>
        <dbReference type="Proteomes" id="UP001242342"/>
    </source>
</evidence>
<reference evidence="6 7" key="1">
    <citation type="journal article" date="2016" name="Nat. Commun.">
        <title>Microbial interactions lead to rapid micro-scale successions on model marine particles.</title>
        <authorList>
            <person name="Datta M.S."/>
            <person name="Sliwerska E."/>
            <person name="Gore J."/>
            <person name="Polz M.F."/>
            <person name="Cordero O.X."/>
        </authorList>
    </citation>
    <scope>NUCLEOTIDE SEQUENCE [LARGE SCALE GENOMIC DNA]</scope>
    <source>
        <strain evidence="6 7">4G03</strain>
    </source>
</reference>
<dbReference type="RefSeq" id="WP_099214376.1">
    <property type="nucleotide sequence ID" value="NZ_JAUYVU010000002.1"/>
</dbReference>
<keyword evidence="2" id="KW-0805">Transcription regulation</keyword>
<dbReference type="Gene3D" id="1.10.4040.10">
    <property type="entry name" value="Penicillinase repressor domain"/>
    <property type="match status" value="1"/>
</dbReference>
<evidence type="ECO:0000256" key="4">
    <source>
        <dbReference type="ARBA" id="ARBA00023163"/>
    </source>
</evidence>